<dbReference type="GO" id="GO:0005886">
    <property type="term" value="C:plasma membrane"/>
    <property type="evidence" value="ECO:0007669"/>
    <property type="project" value="UniProtKB-SubCell"/>
</dbReference>
<dbReference type="InterPro" id="IPR006726">
    <property type="entry name" value="PHBA_efflux_AaeB/fusaric-R"/>
</dbReference>
<feature type="transmembrane region" description="Helical" evidence="7">
    <location>
        <begin position="435"/>
        <end position="453"/>
    </location>
</feature>
<feature type="transmembrane region" description="Helical" evidence="7">
    <location>
        <begin position="412"/>
        <end position="429"/>
    </location>
</feature>
<feature type="transmembrane region" description="Helical" evidence="7">
    <location>
        <begin position="108"/>
        <end position="125"/>
    </location>
</feature>
<evidence type="ECO:0000256" key="3">
    <source>
        <dbReference type="ARBA" id="ARBA00022475"/>
    </source>
</evidence>
<evidence type="ECO:0000256" key="6">
    <source>
        <dbReference type="ARBA" id="ARBA00023136"/>
    </source>
</evidence>
<evidence type="ECO:0000256" key="2">
    <source>
        <dbReference type="ARBA" id="ARBA00022448"/>
    </source>
</evidence>
<sequence length="673" mass="71252">MPKFDRWTLLFSLNSFVAAMLALWIGFAVGLPRPYWAMTTAYIVSQPLAGAVRSKALYRVLGTMLGGAAAVALVPNLVNAPVLLCLALALWVGACLTISLLDRTPRSYVLMLAGYTAAIIGFPAVSQPGAIFDLAVWRVVEIGLGIICATLVHSLVFPRPVGTVLRARLSAWLGEADRWALDVLKGADEQAFARDRRHLAAAASEIQMLATHLPFDTTRLRETTGVVRALHERLLILIPLLSGLSDRMQALKDVQDPAARRALDAVVGWIEAGATRGPGLDLIARLQAEAAERRGGDWNALLVESLLVRLAETVQALGEGHALMTRLENPDAPLSPNLAAATANAARRRMHSDLPLALLSGAAAAIAVLLSCGIWIVSGWGDGASAPVMAAVFCCFFAAMDDPVPAIRSFGIFTLVSLPLSALYMFAVLPAIDGYPLLVLTLAPPLLFIGLFIPNPKTMGAALATLMGFCNALALQETFSADFASFLNVNLGQFVGLGAAIFVTAAMRSMSIDAGARRLLSRTWKNLARLARSNRAPEPAAFAAALVDRLGLLTPKLAAVGPRDDLVGVDVLRDLRVGMNLVAVQTARGETSGSARTALDAVLDGVGDHYAALSAGRRQPPRADLLVRLDQALTRMGEARFAPNSALGGVTGLVGLRRNLFPDAPAFNPESAA</sequence>
<dbReference type="RefSeq" id="WP_101714765.1">
    <property type="nucleotide sequence ID" value="NZ_CP026100.1"/>
</dbReference>
<dbReference type="EMBL" id="PJRQ01000041">
    <property type="protein sequence ID" value="PLR08808.1"/>
    <property type="molecule type" value="Genomic_DNA"/>
</dbReference>
<organism evidence="9 10">
    <name type="scientific">Caulobacter flavus</name>
    <dbReference type="NCBI Taxonomy" id="1679497"/>
    <lineage>
        <taxon>Bacteria</taxon>
        <taxon>Pseudomonadati</taxon>
        <taxon>Pseudomonadota</taxon>
        <taxon>Alphaproteobacteria</taxon>
        <taxon>Caulobacterales</taxon>
        <taxon>Caulobacteraceae</taxon>
        <taxon>Caulobacter</taxon>
    </lineage>
</organism>
<dbReference type="OrthoDB" id="9807111at2"/>
<dbReference type="Pfam" id="PF04632">
    <property type="entry name" value="FUSC"/>
    <property type="match status" value="1"/>
</dbReference>
<evidence type="ECO:0000313" key="8">
    <source>
        <dbReference type="EMBL" id="AYV48476.1"/>
    </source>
</evidence>
<keyword evidence="11" id="KW-1185">Reference proteome</keyword>
<dbReference type="KEGG" id="cfh:C1707_20650"/>
<feature type="transmembrane region" description="Helical" evidence="7">
    <location>
        <begin position="56"/>
        <end position="74"/>
    </location>
</feature>
<keyword evidence="4 7" id="KW-0812">Transmembrane</keyword>
<feature type="transmembrane region" description="Helical" evidence="7">
    <location>
        <begin position="137"/>
        <end position="158"/>
    </location>
</feature>
<feature type="transmembrane region" description="Helical" evidence="7">
    <location>
        <begin position="7"/>
        <end position="27"/>
    </location>
</feature>
<proteinExistence type="predicted"/>
<evidence type="ECO:0000256" key="4">
    <source>
        <dbReference type="ARBA" id="ARBA00022692"/>
    </source>
</evidence>
<feature type="transmembrane region" description="Helical" evidence="7">
    <location>
        <begin position="460"/>
        <end position="479"/>
    </location>
</feature>
<feature type="transmembrane region" description="Helical" evidence="7">
    <location>
        <begin position="383"/>
        <end position="400"/>
    </location>
</feature>
<reference evidence="9 10" key="1">
    <citation type="submission" date="2017-12" db="EMBL/GenBank/DDBJ databases">
        <title>The genome sequence of Caulobacter flavus CGMCC1 15093.</title>
        <authorList>
            <person name="Gao J."/>
            <person name="Mao X."/>
            <person name="Sun J."/>
        </authorList>
    </citation>
    <scope>NUCLEOTIDE SEQUENCE [LARGE SCALE GENOMIC DNA]</scope>
    <source>
        <strain evidence="9 10">CGMCC1 15093</strain>
    </source>
</reference>
<evidence type="ECO:0000313" key="9">
    <source>
        <dbReference type="EMBL" id="PLR08808.1"/>
    </source>
</evidence>
<feature type="transmembrane region" description="Helical" evidence="7">
    <location>
        <begin position="491"/>
        <end position="510"/>
    </location>
</feature>
<evidence type="ECO:0000313" key="11">
    <source>
        <dbReference type="Proteomes" id="UP000281192"/>
    </source>
</evidence>
<keyword evidence="2" id="KW-0813">Transport</keyword>
<dbReference type="GO" id="GO:0022857">
    <property type="term" value="F:transmembrane transporter activity"/>
    <property type="evidence" value="ECO:0007669"/>
    <property type="project" value="InterPro"/>
</dbReference>
<dbReference type="Proteomes" id="UP000281192">
    <property type="component" value="Chromosome"/>
</dbReference>
<gene>
    <name evidence="8" type="ORF">C1707_20650</name>
    <name evidence="9" type="ORF">CFHF_20420</name>
</gene>
<evidence type="ECO:0000313" key="10">
    <source>
        <dbReference type="Proteomes" id="UP000234483"/>
    </source>
</evidence>
<feature type="transmembrane region" description="Helical" evidence="7">
    <location>
        <begin position="356"/>
        <end position="377"/>
    </location>
</feature>
<protein>
    <submittedName>
        <fullName evidence="9">FUSC family protein</fullName>
    </submittedName>
</protein>
<name>A0A2N5CPF2_9CAUL</name>
<evidence type="ECO:0000256" key="1">
    <source>
        <dbReference type="ARBA" id="ARBA00004651"/>
    </source>
</evidence>
<feature type="transmembrane region" description="Helical" evidence="7">
    <location>
        <begin position="80"/>
        <end position="101"/>
    </location>
</feature>
<evidence type="ECO:0000256" key="5">
    <source>
        <dbReference type="ARBA" id="ARBA00022989"/>
    </source>
</evidence>
<keyword evidence="5 7" id="KW-1133">Transmembrane helix</keyword>
<keyword evidence="6 7" id="KW-0472">Membrane</keyword>
<dbReference type="Proteomes" id="UP000234483">
    <property type="component" value="Unassembled WGS sequence"/>
</dbReference>
<dbReference type="PANTHER" id="PTHR30509">
    <property type="entry name" value="P-HYDROXYBENZOIC ACID EFFLUX PUMP SUBUNIT-RELATED"/>
    <property type="match status" value="1"/>
</dbReference>
<reference evidence="8 11" key="2">
    <citation type="submission" date="2018-01" db="EMBL/GenBank/DDBJ databases">
        <title>Complete genome sequence of Caulobacter flavus RHGG3.</title>
        <authorList>
            <person name="Yang E."/>
        </authorList>
    </citation>
    <scope>NUCLEOTIDE SEQUENCE [LARGE SCALE GENOMIC DNA]</scope>
    <source>
        <strain evidence="8 11">RHGG3</strain>
    </source>
</reference>
<dbReference type="EMBL" id="CP026100">
    <property type="protein sequence ID" value="AYV48476.1"/>
    <property type="molecule type" value="Genomic_DNA"/>
</dbReference>
<dbReference type="AlphaFoldDB" id="A0A2N5CPF2"/>
<dbReference type="PANTHER" id="PTHR30509:SF9">
    <property type="entry name" value="MULTIDRUG RESISTANCE PROTEIN MDTO"/>
    <property type="match status" value="1"/>
</dbReference>
<accession>A0A2N5CPF2</accession>
<comment type="subcellular location">
    <subcellularLocation>
        <location evidence="1">Cell membrane</location>
        <topology evidence="1">Multi-pass membrane protein</topology>
    </subcellularLocation>
</comment>
<evidence type="ECO:0000256" key="7">
    <source>
        <dbReference type="SAM" id="Phobius"/>
    </source>
</evidence>
<keyword evidence="3" id="KW-1003">Cell membrane</keyword>